<evidence type="ECO:0000313" key="3">
    <source>
        <dbReference type="Proteomes" id="UP000214975"/>
    </source>
</evidence>
<dbReference type="GO" id="GO:0016740">
    <property type="term" value="F:transferase activity"/>
    <property type="evidence" value="ECO:0007669"/>
    <property type="project" value="UniProtKB-KW"/>
</dbReference>
<accession>A0A223I0X5</accession>
<dbReference type="AlphaFoldDB" id="A0A223I0X5"/>
<evidence type="ECO:0000256" key="1">
    <source>
        <dbReference type="SAM" id="MobiDB-lite"/>
    </source>
</evidence>
<feature type="region of interest" description="Disordered" evidence="1">
    <location>
        <begin position="1"/>
        <end position="42"/>
    </location>
</feature>
<gene>
    <name evidence="2" type="ORF">Thert_02527</name>
</gene>
<dbReference type="EMBL" id="CP016893">
    <property type="protein sequence ID" value="AST58396.1"/>
    <property type="molecule type" value="Genomic_DNA"/>
</dbReference>
<organism evidence="2 3">
    <name type="scientific">Thermoanaerobacterium thermosaccharolyticum</name>
    <name type="common">Clostridium thermosaccharolyticum</name>
    <dbReference type="NCBI Taxonomy" id="1517"/>
    <lineage>
        <taxon>Bacteria</taxon>
        <taxon>Bacillati</taxon>
        <taxon>Bacillota</taxon>
        <taxon>Clostridia</taxon>
        <taxon>Thermoanaerobacterales</taxon>
        <taxon>Thermoanaerobacteraceae</taxon>
        <taxon>Thermoanaerobacterium</taxon>
    </lineage>
</organism>
<keyword evidence="2" id="KW-0808">Transferase</keyword>
<sequence length="42" mass="4952">MTPEPEESRPPRRDFHKDGGSRPFHSREGGHSFEKRRDGKNF</sequence>
<dbReference type="Proteomes" id="UP000214975">
    <property type="component" value="Chromosome"/>
</dbReference>
<evidence type="ECO:0000313" key="2">
    <source>
        <dbReference type="EMBL" id="AST58396.1"/>
    </source>
</evidence>
<reference evidence="2 3" key="1">
    <citation type="submission" date="2016-08" db="EMBL/GenBank/DDBJ databases">
        <title>A novel genetic cassette of butanologenic Thermoanaerobacterium thermosaccharolyticum that directly convert cellulose to butanol.</title>
        <authorList>
            <person name="Li T."/>
            <person name="He J."/>
        </authorList>
    </citation>
    <scope>NUCLEOTIDE SEQUENCE [LARGE SCALE GENOMIC DNA]</scope>
    <source>
        <strain evidence="2 3">TG57</strain>
    </source>
</reference>
<proteinExistence type="predicted"/>
<protein>
    <submittedName>
        <fullName evidence="2">Polyribonucleotide nucleotidyltransferase</fullName>
    </submittedName>
</protein>
<name>A0A223I0X5_THETR</name>